<dbReference type="PROSITE" id="PS50090">
    <property type="entry name" value="MYB_LIKE"/>
    <property type="match status" value="1"/>
</dbReference>
<proteinExistence type="predicted"/>
<keyword evidence="5" id="KW-0804">Transcription</keyword>
<dbReference type="GO" id="GO:0005634">
    <property type="term" value="C:nucleus"/>
    <property type="evidence" value="ECO:0000318"/>
    <property type="project" value="GO_Central"/>
</dbReference>
<dbReference type="GO" id="GO:0006355">
    <property type="term" value="P:regulation of DNA-templated transcription"/>
    <property type="evidence" value="ECO:0000318"/>
    <property type="project" value="GO_Central"/>
</dbReference>
<organism evidence="10 11">
    <name type="scientific">Klebsormidium nitens</name>
    <name type="common">Green alga</name>
    <name type="synonym">Ulothrix nitens</name>
    <dbReference type="NCBI Taxonomy" id="105231"/>
    <lineage>
        <taxon>Eukaryota</taxon>
        <taxon>Viridiplantae</taxon>
        <taxon>Streptophyta</taxon>
        <taxon>Klebsormidiophyceae</taxon>
        <taxon>Klebsormidiales</taxon>
        <taxon>Klebsormidiaceae</taxon>
        <taxon>Klebsormidium</taxon>
    </lineage>
</organism>
<protein>
    <submittedName>
        <fullName evidence="10">Myb domain protein</fullName>
    </submittedName>
</protein>
<dbReference type="InterPro" id="IPR009057">
    <property type="entry name" value="Homeodomain-like_sf"/>
</dbReference>
<dbReference type="Gene3D" id="1.10.10.60">
    <property type="entry name" value="Homeodomain-like"/>
    <property type="match status" value="1"/>
</dbReference>
<dbReference type="Proteomes" id="UP000054558">
    <property type="component" value="Unassembled WGS sequence"/>
</dbReference>
<name>A0A1Y1I7T8_KLENI</name>
<dbReference type="GO" id="GO:0003700">
    <property type="term" value="F:DNA-binding transcription factor activity"/>
    <property type="evidence" value="ECO:0000318"/>
    <property type="project" value="GO_Central"/>
</dbReference>
<dbReference type="PROSITE" id="PS51294">
    <property type="entry name" value="HTH_MYB"/>
    <property type="match status" value="1"/>
</dbReference>
<evidence type="ECO:0000256" key="6">
    <source>
        <dbReference type="ARBA" id="ARBA00023242"/>
    </source>
</evidence>
<reference evidence="10 11" key="1">
    <citation type="journal article" date="2014" name="Nat. Commun.">
        <title>Klebsormidium flaccidum genome reveals primary factors for plant terrestrial adaptation.</title>
        <authorList>
            <person name="Hori K."/>
            <person name="Maruyama F."/>
            <person name="Fujisawa T."/>
            <person name="Togashi T."/>
            <person name="Yamamoto N."/>
            <person name="Seo M."/>
            <person name="Sato S."/>
            <person name="Yamada T."/>
            <person name="Mori H."/>
            <person name="Tajima N."/>
            <person name="Moriyama T."/>
            <person name="Ikeuchi M."/>
            <person name="Watanabe M."/>
            <person name="Wada H."/>
            <person name="Kobayashi K."/>
            <person name="Saito M."/>
            <person name="Masuda T."/>
            <person name="Sasaki-Sekimoto Y."/>
            <person name="Mashiguchi K."/>
            <person name="Awai K."/>
            <person name="Shimojima M."/>
            <person name="Masuda S."/>
            <person name="Iwai M."/>
            <person name="Nobusawa T."/>
            <person name="Narise T."/>
            <person name="Kondo S."/>
            <person name="Saito H."/>
            <person name="Sato R."/>
            <person name="Murakawa M."/>
            <person name="Ihara Y."/>
            <person name="Oshima-Yamada Y."/>
            <person name="Ohtaka K."/>
            <person name="Satoh M."/>
            <person name="Sonobe K."/>
            <person name="Ishii M."/>
            <person name="Ohtani R."/>
            <person name="Kanamori-Sato M."/>
            <person name="Honoki R."/>
            <person name="Miyazaki D."/>
            <person name="Mochizuki H."/>
            <person name="Umetsu J."/>
            <person name="Higashi K."/>
            <person name="Shibata D."/>
            <person name="Kamiya Y."/>
            <person name="Sato N."/>
            <person name="Nakamura Y."/>
            <person name="Tabata S."/>
            <person name="Ida S."/>
            <person name="Kurokawa K."/>
            <person name="Ohta H."/>
        </authorList>
    </citation>
    <scope>NUCLEOTIDE SEQUENCE [LARGE SCALE GENOMIC DNA]</scope>
    <source>
        <strain evidence="10 11">NIES-2285</strain>
    </source>
</reference>
<dbReference type="EMBL" id="DF237214">
    <property type="protein sequence ID" value="GAQ86012.1"/>
    <property type="molecule type" value="Genomic_DNA"/>
</dbReference>
<feature type="domain" description="HTH myb-type" evidence="9">
    <location>
        <begin position="31"/>
        <end position="85"/>
    </location>
</feature>
<keyword evidence="2" id="KW-0677">Repeat</keyword>
<evidence type="ECO:0000256" key="1">
    <source>
        <dbReference type="ARBA" id="ARBA00004123"/>
    </source>
</evidence>
<keyword evidence="11" id="KW-1185">Reference proteome</keyword>
<evidence type="ECO:0000259" key="9">
    <source>
        <dbReference type="PROSITE" id="PS51294"/>
    </source>
</evidence>
<sequence>MERRTGRALRLFTGFNAQGKSCRLRYMNHLRPNLKRQRFTTAELHLVMQPQSFYGNKWALIANHFKGRTDNEVKNAWHTRRRQMERQRRKALEWEAAEQSGAGTASCGSDIVDGPACATSSLCAMRAVHSHGSQEVFCAEHLPGAPIDVPAADYRARGAMDVPVTCTGPVLPDESYVGPGNPPFSQWPDYPASDSCSPHLPANLLHLPSVPKTQSSSSLPIVHLCTPVPYYCHVATLERAASTGTEASGGLVIDGPTVSSWAARSFAGDPAANGAWRAESACSAAAEEKTWPPGGGRLENKRTTQSEPAPGASSPVPKPCALAPPRLVIPELDQHDASWPDSIYLSPIGALPALSPVVPSPPHSVDGFRPPNVLVGPQPQRGAESPGGLAPWTSAHFASSETGWRPPAGDGLGGLLTSHGMVPLAPLQESAVLGGALGTYPEWLVAAPTGSLSYWTVQPMKPDTRTKMVANLRRSRSV</sequence>
<gene>
    <name evidence="10" type="ORF">KFL_002650090</name>
</gene>
<evidence type="ECO:0000256" key="4">
    <source>
        <dbReference type="ARBA" id="ARBA00023125"/>
    </source>
</evidence>
<feature type="domain" description="Myb-like" evidence="8">
    <location>
        <begin position="31"/>
        <end position="81"/>
    </location>
</feature>
<evidence type="ECO:0000256" key="5">
    <source>
        <dbReference type="ARBA" id="ARBA00023163"/>
    </source>
</evidence>
<evidence type="ECO:0000313" key="11">
    <source>
        <dbReference type="Proteomes" id="UP000054558"/>
    </source>
</evidence>
<dbReference type="STRING" id="105231.A0A1Y1I7T8"/>
<dbReference type="AlphaFoldDB" id="A0A1Y1I7T8"/>
<dbReference type="PANTHER" id="PTHR47995">
    <property type="entry name" value="TRANSCRIPTION FACTOR MYB33-RELATED"/>
    <property type="match status" value="1"/>
</dbReference>
<keyword evidence="3" id="KW-0805">Transcription regulation</keyword>
<dbReference type="InterPro" id="IPR017930">
    <property type="entry name" value="Myb_dom"/>
</dbReference>
<dbReference type="OrthoDB" id="2143914at2759"/>
<evidence type="ECO:0000256" key="2">
    <source>
        <dbReference type="ARBA" id="ARBA00022737"/>
    </source>
</evidence>
<evidence type="ECO:0000313" key="10">
    <source>
        <dbReference type="EMBL" id="GAQ86012.1"/>
    </source>
</evidence>
<keyword evidence="4" id="KW-0238">DNA-binding</keyword>
<evidence type="ECO:0000256" key="7">
    <source>
        <dbReference type="SAM" id="MobiDB-lite"/>
    </source>
</evidence>
<evidence type="ECO:0000256" key="3">
    <source>
        <dbReference type="ARBA" id="ARBA00023015"/>
    </source>
</evidence>
<dbReference type="SUPFAM" id="SSF46689">
    <property type="entry name" value="Homeodomain-like"/>
    <property type="match status" value="1"/>
</dbReference>
<feature type="region of interest" description="Disordered" evidence="7">
    <location>
        <begin position="283"/>
        <end position="320"/>
    </location>
</feature>
<dbReference type="Pfam" id="PF00249">
    <property type="entry name" value="Myb_DNA-binding"/>
    <property type="match status" value="1"/>
</dbReference>
<dbReference type="SMART" id="SM00717">
    <property type="entry name" value="SANT"/>
    <property type="match status" value="1"/>
</dbReference>
<comment type="subcellular location">
    <subcellularLocation>
        <location evidence="1">Nucleus</location>
    </subcellularLocation>
</comment>
<dbReference type="PANTHER" id="PTHR47995:SF18">
    <property type="entry name" value="TRANSCRIPTION FACTOR MYB65"/>
    <property type="match status" value="1"/>
</dbReference>
<dbReference type="CDD" id="cd00167">
    <property type="entry name" value="SANT"/>
    <property type="match status" value="1"/>
</dbReference>
<keyword evidence="6" id="KW-0539">Nucleus</keyword>
<dbReference type="GO" id="GO:0003677">
    <property type="term" value="F:DNA binding"/>
    <property type="evidence" value="ECO:0007669"/>
    <property type="project" value="UniProtKB-KW"/>
</dbReference>
<dbReference type="InterPro" id="IPR001005">
    <property type="entry name" value="SANT/Myb"/>
</dbReference>
<accession>A0A1Y1I7T8</accession>
<evidence type="ECO:0000259" key="8">
    <source>
        <dbReference type="PROSITE" id="PS50090"/>
    </source>
</evidence>